<dbReference type="EMBL" id="JAGMWT010000002">
    <property type="protein sequence ID" value="KAH7135878.1"/>
    <property type="molecule type" value="Genomic_DNA"/>
</dbReference>
<evidence type="ECO:0000313" key="3">
    <source>
        <dbReference type="Proteomes" id="UP000700596"/>
    </source>
</evidence>
<dbReference type="AlphaFoldDB" id="A0A9P9EE92"/>
<dbReference type="OrthoDB" id="3760848at2759"/>
<evidence type="ECO:0000256" key="1">
    <source>
        <dbReference type="SAM" id="MobiDB-lite"/>
    </source>
</evidence>
<comment type="caution">
    <text evidence="2">The sequence shown here is derived from an EMBL/GenBank/DDBJ whole genome shotgun (WGS) entry which is preliminary data.</text>
</comment>
<keyword evidence="3" id="KW-1185">Reference proteome</keyword>
<organism evidence="2 3">
    <name type="scientific">Dendryphion nanum</name>
    <dbReference type="NCBI Taxonomy" id="256645"/>
    <lineage>
        <taxon>Eukaryota</taxon>
        <taxon>Fungi</taxon>
        <taxon>Dikarya</taxon>
        <taxon>Ascomycota</taxon>
        <taxon>Pezizomycotina</taxon>
        <taxon>Dothideomycetes</taxon>
        <taxon>Pleosporomycetidae</taxon>
        <taxon>Pleosporales</taxon>
        <taxon>Torulaceae</taxon>
        <taxon>Dendryphion</taxon>
    </lineage>
</organism>
<gene>
    <name evidence="2" type="ORF">B0J11DRAFT_173787</name>
</gene>
<dbReference type="Proteomes" id="UP000700596">
    <property type="component" value="Unassembled WGS sequence"/>
</dbReference>
<feature type="compositionally biased region" description="Polar residues" evidence="1">
    <location>
        <begin position="119"/>
        <end position="130"/>
    </location>
</feature>
<accession>A0A9P9EE92</accession>
<name>A0A9P9EE92_9PLEO</name>
<proteinExistence type="predicted"/>
<protein>
    <submittedName>
        <fullName evidence="2">Uncharacterized protein</fullName>
    </submittedName>
</protein>
<reference evidence="2" key="1">
    <citation type="journal article" date="2021" name="Nat. Commun.">
        <title>Genetic determinants of endophytism in the Arabidopsis root mycobiome.</title>
        <authorList>
            <person name="Mesny F."/>
            <person name="Miyauchi S."/>
            <person name="Thiergart T."/>
            <person name="Pickel B."/>
            <person name="Atanasova L."/>
            <person name="Karlsson M."/>
            <person name="Huettel B."/>
            <person name="Barry K.W."/>
            <person name="Haridas S."/>
            <person name="Chen C."/>
            <person name="Bauer D."/>
            <person name="Andreopoulos W."/>
            <person name="Pangilinan J."/>
            <person name="LaButti K."/>
            <person name="Riley R."/>
            <person name="Lipzen A."/>
            <person name="Clum A."/>
            <person name="Drula E."/>
            <person name="Henrissat B."/>
            <person name="Kohler A."/>
            <person name="Grigoriev I.V."/>
            <person name="Martin F.M."/>
            <person name="Hacquard S."/>
        </authorList>
    </citation>
    <scope>NUCLEOTIDE SEQUENCE</scope>
    <source>
        <strain evidence="2">MPI-CAGE-CH-0243</strain>
    </source>
</reference>
<sequence length="786" mass="88034">MASSITSLCLSQHLALFPAPLHVKKKQRRPTFRQLVQRRPSHDTVYSEELYGPLDDIIDDITGRIWSSHASVDTGGSSSCEWTTTTTTIRPAVPWSVSPLPLSRIPSSQPLRVRKTRNSRSTASDSTTGDVSDFNGDRNTSGEYLHFEFGVGFARQSFPPIFQAHSPSITTHSSTYILHTTMDRKFPFSKVGSKDGGGSAQGKLAVAEDNANLVKDGAQQPPRSRFFSLPEQMSRLRFRKNIAALEQNREDEKRGDPPIEAVQIRSTRANTSSETAMQAFQPEAVSHLALPSSQQMTASNTESLSHMNTSVPPSVLAVSVKIIPEKKVLSSKDTQTLWVAIELEGVLHNERIMPNVGLDIVLVIDNGYYVTSDALDQAIILTKRLLFRLEPNDRIAIYTTHCTHEKVASNTPELWFAFDFVNKHCIEALHKLLEEVNDLGCQTPELRRCNPGLSEVIRSIANSIEGMNPRHGQTHVIFLSPKAVTIHNVSPQQPHLYVHQINVALLPFHGYDEPEKQLLCDDPCCDGVSVDNMVHFQSPTARVAQILRYGRYQKPFNAVHSIHLDLRRQSGCEVTQIRGSTTLPFLHLGQVHTIFAEIKVDRSEVQEARMGGTEGIRKSSLLAHNFSHDMMVAKELDAVKVHLLSVRVEHRDSYRPHHQYTVFETPFFAFKALGRVSEPMDVAHELYMRRFFYELNRLEPAAAKAELARLAGTMKPEVKDWAGPMLDGMAKAIRKYQTLVEHEGSKHQGLPAFVGPVEINRSPHRHLRELVDSVRRGDGNSRVVDV</sequence>
<evidence type="ECO:0000313" key="2">
    <source>
        <dbReference type="EMBL" id="KAH7135878.1"/>
    </source>
</evidence>
<feature type="region of interest" description="Disordered" evidence="1">
    <location>
        <begin position="106"/>
        <end position="137"/>
    </location>
</feature>